<keyword evidence="4" id="KW-0045">Antibiotic biosynthesis</keyword>
<dbReference type="InterPro" id="IPR018201">
    <property type="entry name" value="Ketoacyl_synth_AS"/>
</dbReference>
<dbReference type="SMART" id="SM00825">
    <property type="entry name" value="PKS_KS"/>
    <property type="match status" value="1"/>
</dbReference>
<keyword evidence="11" id="KW-1185">Reference proteome</keyword>
<evidence type="ECO:0000259" key="9">
    <source>
        <dbReference type="PROSITE" id="PS52004"/>
    </source>
</evidence>
<evidence type="ECO:0000259" key="8">
    <source>
        <dbReference type="PROSITE" id="PS50075"/>
    </source>
</evidence>
<dbReference type="InterPro" id="IPR020802">
    <property type="entry name" value="TesA-like"/>
</dbReference>
<dbReference type="SUPFAM" id="SSF53901">
    <property type="entry name" value="Thiolase-like"/>
    <property type="match status" value="1"/>
</dbReference>
<dbReference type="InterPro" id="IPR016039">
    <property type="entry name" value="Thiolase-like"/>
</dbReference>
<keyword evidence="3 10" id="KW-0808">Transferase</keyword>
<dbReference type="GO" id="GO:0031177">
    <property type="term" value="F:phosphopantetheine binding"/>
    <property type="evidence" value="ECO:0007669"/>
    <property type="project" value="InterPro"/>
</dbReference>
<dbReference type="InterPro" id="IPR014030">
    <property type="entry name" value="Ketoacyl_synth_N"/>
</dbReference>
<dbReference type="SUPFAM" id="SSF51735">
    <property type="entry name" value="NAD(P)-binding Rossmann-fold domains"/>
    <property type="match status" value="2"/>
</dbReference>
<dbReference type="InterPro" id="IPR014043">
    <property type="entry name" value="Acyl_transferase_dom"/>
</dbReference>
<dbReference type="Gene3D" id="3.40.47.10">
    <property type="match status" value="1"/>
</dbReference>
<dbReference type="InterPro" id="IPR001227">
    <property type="entry name" value="Ac_transferase_dom_sf"/>
</dbReference>
<dbReference type="InterPro" id="IPR041618">
    <property type="entry name" value="PKS_DE"/>
</dbReference>
<gene>
    <name evidence="10" type="ORF">E4099_02500</name>
</gene>
<sequence>ERVDVVQPALWAVMVSLARVWRSVGVEPAAVVGHSQGEIAAACVAGALSLEDAARVVALRSRALLEIAGEGGMASLPLPVAEVEKLLVRWDGRLSVAALNGPSSTVVAGDARAIEEIVEEQTAVGVRARRIPVDYASHSEHVERIRERLIGDLAGIAPRASEVPFHSTVTGEVLDTAVMDAEYWYTNLRRPVRFEPTIRQLLADGHGAFVECTPHPVLTVAVEETAEDAGAPAVVVGSLRRDEGGLRRVLTSLAQAHVHGLPVDWQLLLPGTAHLDLPTYAFQRQRYWVETTAAPAGTPAADTPAEAGFWAAVDQADADRLAAALDVADPEQRAALDQVLPMLTAWRGLHRDRAVTDAWRYRVDWTRTQDPDTSVLSGTWLLLTPTGADPRWPAAIGAALTRAGAEAAEVLLEDGARSGPADLAARLLAAAEGRPPVSGLLLLPAANGADPLPGAGLPPAAERALALVRALDESGLDAPLWCATGEAMAVRNQDGAADPEQAALWGLGQTLALEHPERWGGLLDLPAEPAESALTRLTGVLTGTTGEDQLAVRDTGLYVRRLVRAPRPDAPAEQGWRPEGTVLVTDGPEGLGIEAVRWLAGNGAARLLLVRTPGAADLPEPLYVEVAAQGAELTAAHCDLADPEALGALLARIPADRPLTAVLHTATAVDGTGEGTAPDPADPDLAVRRTLAGAWQLHRLTADRELSAFVLFTSSAGTLGVPGRGRQAAVDAYLDALARRRRAGGAAAASLALGPWTADEPAAQAAGGGWTALPVHSALHTLRSTPTGPAASLLLADIDWARFAPLFTASRPSPLLAALPEARSDEAAEQLGSQAAQLRERLAARPAAERPRMLTDLVEAHAAAVLGRTEPIDRGRAFNELGFVSLTAVELRNRLSAATGVRLPATVVFDHPTPEALGRLLLTRIEGGAETAGGEVPVAAAGGPVDQDPIAIVSMACRYPAGAASPEELWRLLAAGEDAVTSFPDNRGWDEEAIYDPDPDRPGKTYVTRGAFIKDADEFDAALFGINPREALSMDPQQRLLLETSWEVFERAGIDPQSLRGSRTGVFAGCSGHDYTTLALSAPQGIEGYLMTGTAASVVSGRIAYTFGLEGPAVTVDTACSSSLVALHLAAQSLRTGECSLALAGGVTILTTPQAFIGFSRQRGLAPDGRVKAFAAGADGTGWGEGAGILLLERLSDARRNGHPVLAVIRGTATNQDGASNGLAAPNGPSQQRVIRQALANAGLTGSEVDAVDAHGTGTTLGDPIEAQALLATYGQDRPADRPLWLGSVKSNIGHTAAAAGVAGVIKMVMAMRHGVLPKTLHVDEPTPHVDWSAGAVSLLTESIPWPDSQRPRRAGVSSFGVSGTNAHVVLEHVPEPPAPDGCEGREGTAGDRTAPAAVSWTVSARSARGLRAQAARLRDHVAAHPAVDPVDLGYSLATTRAALEHRAAVVGGDREELLAGLEALASGGIAASVLRGVAGGGRTAFLFPGQGGQRQQMGQELYRTFPAFAEALDEVSAQLDDHLERPLLEVLFAEEGSPLAALDQMVYAQTGLFALGTALARLLQSWGVVPDRVGGHSAGEVTAAHVAGVLSLEDACTLVVTRARLLEATPTDVAMYAVRATEQEVLPLLVGHEHLANIGAINGPNATMLSGDDETVTAIAAELAAQGRKTRRLRIPRASHSPLMDGVLEEFGRILKGLTYHAPRIPLVSNLADPDPSTPEHWVRHLRETVRFHDGIRRMEAEGVTTYLELGPTAVLSGLIEDCLADQSGTATALPVLRDDRPEVESTLTALAHAHTRGTPVDWQAVYAPFAPRRVALPSYAFQRRRYWLDGVHTPAPTAEAQWSGTAPEDAEEPATWRRCLVGRSTEERDRLVRELLVAHISAVLGHPDTEAVESSLGLPELGFDSLTAVQLRNGLRAATGLPLSATLVFEHPTLTALTHQLRTALDELPDDLPEPAAAPSQQAQAPQPPEAAGAAEDTGTGTGTDPGPEGALSTLMHRAGELGEFGPFQELLETASRFRRTFTAPEGAGRAVGGVRLSHGAGGPRVLCFPAFVGVSGAHQYARLAAGVRGEQELWALPAPGFRAGERLPADLDALVRLHAADIAQITEGAPGVLLGHSSGGWIAYEVAAHLEDQGTPAAGVVLLDSHWPSHAALPGIHEEIGRMLLDGGAGMLLGGESWGDEALTAMGGYSRLFADWRPRPIATPTLHLRAAEPLPGFPAEDWHATWETPHTPVDVPGNHFTVLGEHGGSALRAVRDWLAGRD</sequence>
<protein>
    <submittedName>
        <fullName evidence="10">Acyltransferase domain-containing protein</fullName>
    </submittedName>
</protein>
<dbReference type="InterPro" id="IPR009081">
    <property type="entry name" value="PP-bd_ACP"/>
</dbReference>
<dbReference type="SUPFAM" id="SSF53474">
    <property type="entry name" value="alpha/beta-Hydrolases"/>
    <property type="match status" value="1"/>
</dbReference>
<dbReference type="Pfam" id="PF00975">
    <property type="entry name" value="Thioesterase"/>
    <property type="match status" value="1"/>
</dbReference>
<dbReference type="RefSeq" id="WP_135337232.1">
    <property type="nucleotide sequence ID" value="NZ_SRID01000011.1"/>
</dbReference>
<evidence type="ECO:0000256" key="5">
    <source>
        <dbReference type="ARBA" id="ARBA00023268"/>
    </source>
</evidence>
<dbReference type="FunFam" id="1.10.1200.10:FF:000007">
    <property type="entry name" value="Probable polyketide synthase pks17"/>
    <property type="match status" value="1"/>
</dbReference>
<comment type="caution">
    <text evidence="10">The sequence shown here is derived from an EMBL/GenBank/DDBJ whole genome shotgun (WGS) entry which is preliminary data.</text>
</comment>
<dbReference type="InterPro" id="IPR032821">
    <property type="entry name" value="PKS_assoc"/>
</dbReference>
<evidence type="ECO:0000256" key="3">
    <source>
        <dbReference type="ARBA" id="ARBA00022679"/>
    </source>
</evidence>
<dbReference type="InterPro" id="IPR014031">
    <property type="entry name" value="Ketoacyl_synth_C"/>
</dbReference>
<evidence type="ECO:0000256" key="7">
    <source>
        <dbReference type="SAM" id="MobiDB-lite"/>
    </source>
</evidence>
<feature type="region of interest" description="Disordered" evidence="7">
    <location>
        <begin position="1951"/>
        <end position="1995"/>
    </location>
</feature>
<dbReference type="SMART" id="SM01294">
    <property type="entry name" value="PKS_PP_betabranch"/>
    <property type="match status" value="1"/>
</dbReference>
<keyword evidence="1" id="KW-0596">Phosphopantetheine</keyword>
<dbReference type="InterPro" id="IPR050091">
    <property type="entry name" value="PKS_NRPS_Biosynth_Enz"/>
</dbReference>
<dbReference type="Pfam" id="PF00109">
    <property type="entry name" value="ketoacyl-synt"/>
    <property type="match status" value="1"/>
</dbReference>
<dbReference type="PROSITE" id="PS00012">
    <property type="entry name" value="PHOSPHOPANTETHEINE"/>
    <property type="match status" value="1"/>
</dbReference>
<dbReference type="InterPro" id="IPR020806">
    <property type="entry name" value="PKS_PP-bd"/>
</dbReference>
<dbReference type="SMART" id="SM00827">
    <property type="entry name" value="PKS_AT"/>
    <property type="match status" value="2"/>
</dbReference>
<dbReference type="InterPro" id="IPR013968">
    <property type="entry name" value="PKS_KR"/>
</dbReference>
<dbReference type="FunFam" id="3.40.47.10:FF:000019">
    <property type="entry name" value="Polyketide synthase type I"/>
    <property type="match status" value="1"/>
</dbReference>
<evidence type="ECO:0000256" key="2">
    <source>
        <dbReference type="ARBA" id="ARBA00022553"/>
    </source>
</evidence>
<evidence type="ECO:0000256" key="6">
    <source>
        <dbReference type="ARBA" id="ARBA00023315"/>
    </source>
</evidence>
<evidence type="ECO:0000256" key="4">
    <source>
        <dbReference type="ARBA" id="ARBA00023194"/>
    </source>
</evidence>
<dbReference type="GO" id="GO:0033068">
    <property type="term" value="P:macrolide biosynthetic process"/>
    <property type="evidence" value="ECO:0007669"/>
    <property type="project" value="UniProtKB-ARBA"/>
</dbReference>
<evidence type="ECO:0000313" key="10">
    <source>
        <dbReference type="EMBL" id="TGB18042.1"/>
    </source>
</evidence>
<organism evidence="10 11">
    <name type="scientific">Streptomyces palmae</name>
    <dbReference type="NCBI Taxonomy" id="1701085"/>
    <lineage>
        <taxon>Bacteria</taxon>
        <taxon>Bacillati</taxon>
        <taxon>Actinomycetota</taxon>
        <taxon>Actinomycetes</taxon>
        <taxon>Kitasatosporales</taxon>
        <taxon>Streptomycetaceae</taxon>
        <taxon>Streptomyces</taxon>
    </lineage>
</organism>
<dbReference type="Gene3D" id="3.40.50.1820">
    <property type="entry name" value="alpha/beta hydrolase"/>
    <property type="match status" value="1"/>
</dbReference>
<dbReference type="EMBL" id="SRID01000011">
    <property type="protein sequence ID" value="TGB18042.1"/>
    <property type="molecule type" value="Genomic_DNA"/>
</dbReference>
<dbReference type="SMART" id="SM00822">
    <property type="entry name" value="PKS_KR"/>
    <property type="match status" value="1"/>
</dbReference>
<dbReference type="SMART" id="SM00824">
    <property type="entry name" value="PKS_TE"/>
    <property type="match status" value="1"/>
</dbReference>
<dbReference type="InterPro" id="IPR057326">
    <property type="entry name" value="KR_dom"/>
</dbReference>
<dbReference type="InterPro" id="IPR006162">
    <property type="entry name" value="Ppantetheine_attach_site"/>
</dbReference>
<dbReference type="PANTHER" id="PTHR43775">
    <property type="entry name" value="FATTY ACID SYNTHASE"/>
    <property type="match status" value="1"/>
</dbReference>
<dbReference type="Gene3D" id="3.40.366.10">
    <property type="entry name" value="Malonyl-Coenzyme A Acyl Carrier Protein, domain 2"/>
    <property type="match status" value="2"/>
</dbReference>
<dbReference type="PROSITE" id="PS00606">
    <property type="entry name" value="KS3_1"/>
    <property type="match status" value="1"/>
</dbReference>
<dbReference type="Gene3D" id="1.10.1200.10">
    <property type="entry name" value="ACP-like"/>
    <property type="match status" value="2"/>
</dbReference>
<reference evidence="10 11" key="1">
    <citation type="submission" date="2019-03" db="EMBL/GenBank/DDBJ databases">
        <authorList>
            <person name="Gonzalez-Pimentel J.L."/>
        </authorList>
    </citation>
    <scope>NUCLEOTIDE SEQUENCE [LARGE SCALE GENOMIC DNA]</scope>
    <source>
        <strain evidence="10 11">JCM 31289</strain>
    </source>
</reference>
<dbReference type="Pfam" id="PF02801">
    <property type="entry name" value="Ketoacyl-synt_C"/>
    <property type="match status" value="1"/>
</dbReference>
<dbReference type="InterPro" id="IPR016036">
    <property type="entry name" value="Malonyl_transacylase_ACP-bd"/>
</dbReference>
<dbReference type="PROSITE" id="PS50075">
    <property type="entry name" value="CARRIER"/>
    <property type="match status" value="2"/>
</dbReference>
<keyword evidence="5" id="KW-0511">Multifunctional enzyme</keyword>
<dbReference type="InterPro" id="IPR001031">
    <property type="entry name" value="Thioesterase"/>
</dbReference>
<dbReference type="PROSITE" id="PS52004">
    <property type="entry name" value="KS3_2"/>
    <property type="match status" value="1"/>
</dbReference>
<dbReference type="Pfam" id="PF00698">
    <property type="entry name" value="Acyl_transf_1"/>
    <property type="match status" value="2"/>
</dbReference>
<dbReference type="GO" id="GO:0006633">
    <property type="term" value="P:fatty acid biosynthetic process"/>
    <property type="evidence" value="ECO:0007669"/>
    <property type="project" value="InterPro"/>
</dbReference>
<dbReference type="InterPro" id="IPR020841">
    <property type="entry name" value="PKS_Beta-ketoAc_synthase_dom"/>
</dbReference>
<dbReference type="Proteomes" id="UP000297948">
    <property type="component" value="Unassembled WGS sequence"/>
</dbReference>
<keyword evidence="2" id="KW-0597">Phosphoprotein</keyword>
<dbReference type="InterPro" id="IPR036291">
    <property type="entry name" value="NAD(P)-bd_dom_sf"/>
</dbReference>
<feature type="domain" description="Ketosynthase family 3 (KS3)" evidence="9">
    <location>
        <begin position="947"/>
        <end position="1373"/>
    </location>
</feature>
<dbReference type="SUPFAM" id="SSF52151">
    <property type="entry name" value="FabD/lysophospholipase-like"/>
    <property type="match status" value="2"/>
</dbReference>
<dbReference type="Pfam" id="PF08659">
    <property type="entry name" value="KR"/>
    <property type="match status" value="1"/>
</dbReference>
<dbReference type="Gene3D" id="3.30.70.3290">
    <property type="match status" value="2"/>
</dbReference>
<dbReference type="PANTHER" id="PTHR43775:SF51">
    <property type="entry name" value="INACTIVE PHENOLPHTHIOCEROL SYNTHESIS POLYKETIDE SYNTHASE TYPE I PKS1-RELATED"/>
    <property type="match status" value="1"/>
</dbReference>
<evidence type="ECO:0000256" key="1">
    <source>
        <dbReference type="ARBA" id="ARBA00022450"/>
    </source>
</evidence>
<dbReference type="GO" id="GO:0004312">
    <property type="term" value="F:fatty acid synthase activity"/>
    <property type="evidence" value="ECO:0007669"/>
    <property type="project" value="TreeGrafter"/>
</dbReference>
<name>A0A4Z0HCX2_9ACTN</name>
<dbReference type="Pfam" id="PF18369">
    <property type="entry name" value="PKS_DE"/>
    <property type="match status" value="1"/>
</dbReference>
<feature type="non-terminal residue" evidence="10">
    <location>
        <position position="1"/>
    </location>
</feature>
<evidence type="ECO:0000313" key="11">
    <source>
        <dbReference type="Proteomes" id="UP000297948"/>
    </source>
</evidence>
<dbReference type="SUPFAM" id="SSF47336">
    <property type="entry name" value="ACP-like"/>
    <property type="match status" value="2"/>
</dbReference>
<dbReference type="OrthoDB" id="9778690at2"/>
<dbReference type="CDD" id="cd08952">
    <property type="entry name" value="KR_1_SDR_x"/>
    <property type="match status" value="1"/>
</dbReference>
<dbReference type="InterPro" id="IPR016035">
    <property type="entry name" value="Acyl_Trfase/lysoPLipase"/>
</dbReference>
<feature type="compositionally biased region" description="Low complexity" evidence="7">
    <location>
        <begin position="1956"/>
        <end position="1993"/>
    </location>
</feature>
<dbReference type="InterPro" id="IPR036736">
    <property type="entry name" value="ACP-like_sf"/>
</dbReference>
<feature type="domain" description="Carrier" evidence="8">
    <location>
        <begin position="1872"/>
        <end position="1947"/>
    </location>
</feature>
<dbReference type="GO" id="GO:0004315">
    <property type="term" value="F:3-oxoacyl-[acyl-carrier-protein] synthase activity"/>
    <property type="evidence" value="ECO:0007669"/>
    <property type="project" value="InterPro"/>
</dbReference>
<dbReference type="InterPro" id="IPR029058">
    <property type="entry name" value="AB_hydrolase_fold"/>
</dbReference>
<dbReference type="Gene3D" id="6.10.140.1830">
    <property type="match status" value="1"/>
</dbReference>
<proteinExistence type="predicted"/>
<accession>A0A4Z0HCX2</accession>
<dbReference type="CDD" id="cd00833">
    <property type="entry name" value="PKS"/>
    <property type="match status" value="1"/>
</dbReference>
<dbReference type="SMART" id="SM00823">
    <property type="entry name" value="PKS_PP"/>
    <property type="match status" value="2"/>
</dbReference>
<dbReference type="Pfam" id="PF16197">
    <property type="entry name" value="KAsynt_C_assoc"/>
    <property type="match status" value="1"/>
</dbReference>
<dbReference type="Gene3D" id="3.40.50.720">
    <property type="entry name" value="NAD(P)-binding Rossmann-like Domain"/>
    <property type="match status" value="1"/>
</dbReference>
<keyword evidence="6 10" id="KW-0012">Acyltransferase</keyword>
<dbReference type="SUPFAM" id="SSF55048">
    <property type="entry name" value="Probable ACP-binding domain of malonyl-CoA ACP transacylase"/>
    <property type="match status" value="2"/>
</dbReference>
<dbReference type="Pfam" id="PF00550">
    <property type="entry name" value="PP-binding"/>
    <property type="match status" value="2"/>
</dbReference>
<feature type="domain" description="Carrier" evidence="8">
    <location>
        <begin position="848"/>
        <end position="925"/>
    </location>
</feature>